<dbReference type="GO" id="GO:0000460">
    <property type="term" value="P:maturation of 5.8S rRNA"/>
    <property type="evidence" value="ECO:0007669"/>
    <property type="project" value="TreeGrafter"/>
</dbReference>
<feature type="compositionally biased region" description="Low complexity" evidence="1">
    <location>
        <begin position="236"/>
        <end position="246"/>
    </location>
</feature>
<protein>
    <submittedName>
        <fullName evidence="2">M-phase phosphoprotein 6</fullName>
    </submittedName>
</protein>
<feature type="region of interest" description="Disordered" evidence="1">
    <location>
        <begin position="94"/>
        <end position="136"/>
    </location>
</feature>
<dbReference type="Pfam" id="PF10175">
    <property type="entry name" value="MPP6"/>
    <property type="match status" value="1"/>
</dbReference>
<dbReference type="PANTHER" id="PTHR13582:SF0">
    <property type="entry name" value="M-PHASE PHOSPHOPROTEIN 6"/>
    <property type="match status" value="1"/>
</dbReference>
<comment type="caution">
    <text evidence="2">The sequence shown here is derived from an EMBL/GenBank/DDBJ whole genome shotgun (WGS) entry which is preliminary data.</text>
</comment>
<evidence type="ECO:0000313" key="3">
    <source>
        <dbReference type="Proteomes" id="UP000623129"/>
    </source>
</evidence>
<reference evidence="2" key="1">
    <citation type="submission" date="2020-01" db="EMBL/GenBank/DDBJ databases">
        <title>Genome sequence of Kobresia littledalei, the first chromosome-level genome in the family Cyperaceae.</title>
        <authorList>
            <person name="Qu G."/>
        </authorList>
    </citation>
    <scope>NUCLEOTIDE SEQUENCE</scope>
    <source>
        <strain evidence="2">C.B.Clarke</strain>
        <tissue evidence="2">Leaf</tissue>
    </source>
</reference>
<dbReference type="AlphaFoldDB" id="A0A833R0Y9"/>
<gene>
    <name evidence="2" type="ORF">FCM35_KLT19106</name>
</gene>
<keyword evidence="3" id="KW-1185">Reference proteome</keyword>
<organism evidence="2 3">
    <name type="scientific">Carex littledalei</name>
    <dbReference type="NCBI Taxonomy" id="544730"/>
    <lineage>
        <taxon>Eukaryota</taxon>
        <taxon>Viridiplantae</taxon>
        <taxon>Streptophyta</taxon>
        <taxon>Embryophyta</taxon>
        <taxon>Tracheophyta</taxon>
        <taxon>Spermatophyta</taxon>
        <taxon>Magnoliopsida</taxon>
        <taxon>Liliopsida</taxon>
        <taxon>Poales</taxon>
        <taxon>Cyperaceae</taxon>
        <taxon>Cyperoideae</taxon>
        <taxon>Cariceae</taxon>
        <taxon>Carex</taxon>
        <taxon>Carex subgen. Euthyceras</taxon>
    </lineage>
</organism>
<dbReference type="Proteomes" id="UP000623129">
    <property type="component" value="Unassembled WGS sequence"/>
</dbReference>
<proteinExistence type="predicted"/>
<sequence>MVSDFTSENQSLFHSFALLAALSPSLFAFASTLHHRSFSDELHHRSAPPPVLRLRHTRSRRPPICLSFHLAPIASERKMAKRELSNTLRNLKFMQRGAAAQQPEKSKGGEDRENETEKHKIEKPDGNSPIGDSSVSSKKCMVIIEGNPNPGAIKGRMSFGKFNPSIDKLNEASVSNHESGSSPSSPVRVERSGSRNPGTESGSDLKRKPDPTSETETPTSNKLQKNKDGDTGTQPSSSNENSGNKSKGFKMSSKRDKLDWNVLRPPRKP</sequence>
<dbReference type="EMBL" id="SWLB01000007">
    <property type="protein sequence ID" value="KAF3336520.1"/>
    <property type="molecule type" value="Genomic_DNA"/>
</dbReference>
<name>A0A833R0Y9_9POAL</name>
<dbReference type="InterPro" id="IPR019324">
    <property type="entry name" value="MPP6"/>
</dbReference>
<feature type="compositionally biased region" description="Basic and acidic residues" evidence="1">
    <location>
        <begin position="104"/>
        <end position="125"/>
    </location>
</feature>
<accession>A0A833R0Y9</accession>
<feature type="compositionally biased region" description="Low complexity" evidence="1">
    <location>
        <begin position="178"/>
        <end position="187"/>
    </location>
</feature>
<dbReference type="PANTHER" id="PTHR13582">
    <property type="entry name" value="M-PHASE PHOSPHOPROTEIN 6"/>
    <property type="match status" value="1"/>
</dbReference>
<evidence type="ECO:0000256" key="1">
    <source>
        <dbReference type="SAM" id="MobiDB-lite"/>
    </source>
</evidence>
<feature type="region of interest" description="Disordered" evidence="1">
    <location>
        <begin position="172"/>
        <end position="269"/>
    </location>
</feature>
<evidence type="ECO:0000313" key="2">
    <source>
        <dbReference type="EMBL" id="KAF3336520.1"/>
    </source>
</evidence>
<dbReference type="OrthoDB" id="2019850at2759"/>